<proteinExistence type="predicted"/>
<gene>
    <name evidence="2" type="ORF">V6E02_01090</name>
</gene>
<evidence type="ECO:0000256" key="1">
    <source>
        <dbReference type="SAM" id="MobiDB-lite"/>
    </source>
</evidence>
<sequence>MHQDRTECPVAVSVAEGEEGERVRVDFGGTVLHLTPQEARALASQLIQTVYQAEVKASLRRREARDLSPASRRIVEGHFPGLRPSPARQ</sequence>
<keyword evidence="3" id="KW-1185">Reference proteome</keyword>
<feature type="region of interest" description="Disordered" evidence="1">
    <location>
        <begin position="62"/>
        <end position="89"/>
    </location>
</feature>
<comment type="caution">
    <text evidence="2">The sequence shown here is derived from an EMBL/GenBank/DDBJ whole genome shotgun (WGS) entry which is preliminary data.</text>
</comment>
<dbReference type="RefSeq" id="WP_347306306.1">
    <property type="nucleotide sequence ID" value="NZ_JBAJEX010000001.1"/>
</dbReference>
<protein>
    <submittedName>
        <fullName evidence="2">Uncharacterized protein</fullName>
    </submittedName>
</protein>
<name>A0ABV0EAY1_9BURK</name>
<evidence type="ECO:0000313" key="2">
    <source>
        <dbReference type="EMBL" id="MEO1765818.1"/>
    </source>
</evidence>
<dbReference type="EMBL" id="JBAJEX010000001">
    <property type="protein sequence ID" value="MEO1765818.1"/>
    <property type="molecule type" value="Genomic_DNA"/>
</dbReference>
<evidence type="ECO:0000313" key="3">
    <source>
        <dbReference type="Proteomes" id="UP001482231"/>
    </source>
</evidence>
<reference evidence="2 3" key="1">
    <citation type="submission" date="2024-02" db="EMBL/GenBank/DDBJ databases">
        <title>New thermophilic sulfur-oxidizing bacteria from a hot springs of the Uzon caldera (Kamchatka, Russia).</title>
        <authorList>
            <person name="Dukat A.M."/>
            <person name="Elcheninov A.G."/>
            <person name="Frolov E.N."/>
        </authorList>
    </citation>
    <scope>NUCLEOTIDE SEQUENCE [LARGE SCALE GENOMIC DNA]</scope>
    <source>
        <strain evidence="2 3">AK1</strain>
    </source>
</reference>
<organism evidence="2 3">
    <name type="scientific">Thiobacter aerophilum</name>
    <dbReference type="NCBI Taxonomy" id="3121275"/>
    <lineage>
        <taxon>Bacteria</taxon>
        <taxon>Pseudomonadati</taxon>
        <taxon>Pseudomonadota</taxon>
        <taxon>Betaproteobacteria</taxon>
        <taxon>Burkholderiales</taxon>
        <taxon>Thiobacteraceae</taxon>
        <taxon>Thiobacter</taxon>
    </lineage>
</organism>
<dbReference type="Proteomes" id="UP001482231">
    <property type="component" value="Unassembled WGS sequence"/>
</dbReference>
<accession>A0ABV0EAY1</accession>